<dbReference type="Gene3D" id="1.10.472.10">
    <property type="entry name" value="Cyclin-like"/>
    <property type="match status" value="1"/>
</dbReference>
<keyword evidence="5 11" id="KW-0863">Zinc-finger</keyword>
<dbReference type="FunFam" id="1.10.472.10:FF:000023">
    <property type="entry name" value="Transcription initiation factor IIB"/>
    <property type="match status" value="1"/>
</dbReference>
<evidence type="ECO:0000256" key="9">
    <source>
        <dbReference type="ARBA" id="ARBA00053882"/>
    </source>
</evidence>
<dbReference type="GO" id="GO:0017025">
    <property type="term" value="F:TBP-class protein binding"/>
    <property type="evidence" value="ECO:0007669"/>
    <property type="project" value="InterPro"/>
</dbReference>
<dbReference type="InterPro" id="IPR000812">
    <property type="entry name" value="TFIIB"/>
</dbReference>
<name>A0A1H1F172_NATTX</name>
<feature type="binding site" evidence="10">
    <location>
        <position position="66"/>
    </location>
    <ligand>
        <name>Zn(2+)</name>
        <dbReference type="ChEBI" id="CHEBI:29105"/>
    </ligand>
</feature>
<dbReference type="AlphaFoldDB" id="A0A1H1F172"/>
<evidence type="ECO:0000256" key="1">
    <source>
        <dbReference type="ARBA" id="ARBA00010857"/>
    </source>
</evidence>
<dbReference type="GO" id="GO:0070897">
    <property type="term" value="P:transcription preinitiation complex assembly"/>
    <property type="evidence" value="ECO:0007669"/>
    <property type="project" value="InterPro"/>
</dbReference>
<keyword evidence="3 10" id="KW-0479">Metal-binding</keyword>
<organism evidence="14 15">
    <name type="scientific">Natronobacterium texcoconense</name>
    <dbReference type="NCBI Taxonomy" id="1095778"/>
    <lineage>
        <taxon>Archaea</taxon>
        <taxon>Methanobacteriati</taxon>
        <taxon>Methanobacteriota</taxon>
        <taxon>Stenosarchaea group</taxon>
        <taxon>Halobacteria</taxon>
        <taxon>Halobacteriales</taxon>
        <taxon>Natrialbaceae</taxon>
        <taxon>Natronobacterium</taxon>
    </lineage>
</organism>
<keyword evidence="15" id="KW-1185">Reference proteome</keyword>
<dbReference type="InterPro" id="IPR036915">
    <property type="entry name" value="Cyclin-like_sf"/>
</dbReference>
<proteinExistence type="inferred from homology"/>
<evidence type="ECO:0000256" key="11">
    <source>
        <dbReference type="PROSITE-ProRule" id="PRU00469"/>
    </source>
</evidence>
<dbReference type="PRINTS" id="PR00685">
    <property type="entry name" value="TIFACTORIIB"/>
</dbReference>
<dbReference type="SUPFAM" id="SSF47954">
    <property type="entry name" value="Cyclin-like"/>
    <property type="match status" value="2"/>
</dbReference>
<dbReference type="HAMAP" id="MF_00383">
    <property type="entry name" value="TF2B_arch"/>
    <property type="match status" value="1"/>
</dbReference>
<keyword evidence="14" id="KW-0396">Initiation factor</keyword>
<dbReference type="Gene3D" id="1.10.472.170">
    <property type="match status" value="1"/>
</dbReference>
<dbReference type="SMART" id="SM00385">
    <property type="entry name" value="CYCLIN"/>
    <property type="match status" value="2"/>
</dbReference>
<feature type="compositionally biased region" description="Basic and acidic residues" evidence="12">
    <location>
        <begin position="24"/>
        <end position="41"/>
    </location>
</feature>
<feature type="domain" description="TFIIB-type" evidence="13">
    <location>
        <begin position="40"/>
        <end position="71"/>
    </location>
</feature>
<evidence type="ECO:0000256" key="4">
    <source>
        <dbReference type="ARBA" id="ARBA00022737"/>
    </source>
</evidence>
<evidence type="ECO:0000256" key="2">
    <source>
        <dbReference type="ARBA" id="ARBA00013932"/>
    </source>
</evidence>
<evidence type="ECO:0000256" key="5">
    <source>
        <dbReference type="ARBA" id="ARBA00022771"/>
    </source>
</evidence>
<evidence type="ECO:0000256" key="7">
    <source>
        <dbReference type="ARBA" id="ARBA00023015"/>
    </source>
</evidence>
<dbReference type="Pfam" id="PF08271">
    <property type="entry name" value="Zn_Ribbon_TF"/>
    <property type="match status" value="1"/>
</dbReference>
<dbReference type="Pfam" id="PF00382">
    <property type="entry name" value="TFIIB"/>
    <property type="match status" value="2"/>
</dbReference>
<feature type="repeat" description="1" evidence="10">
    <location>
        <begin position="157"/>
        <end position="240"/>
    </location>
</feature>
<dbReference type="PANTHER" id="PTHR11618:SF13">
    <property type="entry name" value="TRANSCRIPTION INITIATION FACTOR IIB"/>
    <property type="match status" value="1"/>
</dbReference>
<feature type="binding site" evidence="10">
    <location>
        <position position="44"/>
    </location>
    <ligand>
        <name>Zn(2+)</name>
        <dbReference type="ChEBI" id="CHEBI:29105"/>
    </ligand>
</feature>
<keyword evidence="14" id="KW-0648">Protein biosynthesis</keyword>
<dbReference type="GO" id="GO:0003700">
    <property type="term" value="F:DNA-binding transcription factor activity"/>
    <property type="evidence" value="ECO:0007669"/>
    <property type="project" value="UniProtKB-UniRule"/>
</dbReference>
<feature type="region of interest" description="Disordered" evidence="12">
    <location>
        <begin position="15"/>
        <end position="41"/>
    </location>
</feature>
<comment type="similarity">
    <text evidence="1 10">Belongs to the TFIIB family.</text>
</comment>
<dbReference type="InterPro" id="IPR013763">
    <property type="entry name" value="Cyclin-like_dom"/>
</dbReference>
<evidence type="ECO:0000256" key="10">
    <source>
        <dbReference type="HAMAP-Rule" id="MF_00383"/>
    </source>
</evidence>
<dbReference type="Proteomes" id="UP000198848">
    <property type="component" value="Unassembled WGS sequence"/>
</dbReference>
<dbReference type="InterPro" id="IPR023484">
    <property type="entry name" value="TFIIB_arc"/>
</dbReference>
<dbReference type="PANTHER" id="PTHR11618">
    <property type="entry name" value="TRANSCRIPTION INITIATION FACTOR IIB-RELATED"/>
    <property type="match status" value="1"/>
</dbReference>
<evidence type="ECO:0000256" key="12">
    <source>
        <dbReference type="SAM" id="MobiDB-lite"/>
    </source>
</evidence>
<dbReference type="GO" id="GO:0097550">
    <property type="term" value="C:transcription preinitiation complex"/>
    <property type="evidence" value="ECO:0007669"/>
    <property type="project" value="TreeGrafter"/>
</dbReference>
<feature type="repeat" description="2" evidence="10">
    <location>
        <begin position="251"/>
        <end position="332"/>
    </location>
</feature>
<dbReference type="SUPFAM" id="SSF57783">
    <property type="entry name" value="Zinc beta-ribbon"/>
    <property type="match status" value="1"/>
</dbReference>
<evidence type="ECO:0000313" key="14">
    <source>
        <dbReference type="EMBL" id="SDQ94648.1"/>
    </source>
</evidence>
<evidence type="ECO:0000313" key="15">
    <source>
        <dbReference type="Proteomes" id="UP000198848"/>
    </source>
</evidence>
<feature type="binding site" evidence="10">
    <location>
        <position position="63"/>
    </location>
    <ligand>
        <name>Zn(2+)</name>
        <dbReference type="ChEBI" id="CHEBI:29105"/>
    </ligand>
</feature>
<keyword evidence="8 10" id="KW-0804">Transcription</keyword>
<keyword evidence="6 10" id="KW-0862">Zinc</keyword>
<sequence length="340" mass="38244">MKPCEPLTVTAELSPLRMTQPIIDHARSESSEREQERERGTELCPDCETDTIVHDPDRGERVCDECGLVLTEDPIDYGPEWRAFNAQEHDELSRVGAPLTQSMHDRGLTTTIDWRNKDANGRSMSADKHGQIHRLRVWQERIRTKNAGERNLKYALSEIDRMVSALGVPNPVKETASVIYRRALQQDLIRGRSIEGVATSALYTACRKEDIPRSLEEVTAVSRVDQREIGRTYRYIADELGINLEPTNPRQFVPRFCSELDIDKDVETKAIEIIDETTEQGLHSGKSPTGFAAAAIYAAGLLCDETIPQRAVAETAQTTVVTVRNRYREQLDAIDQTPAT</sequence>
<dbReference type="NCBIfam" id="NF001658">
    <property type="entry name" value="PRK00423.1"/>
    <property type="match status" value="1"/>
</dbReference>
<evidence type="ECO:0000259" key="13">
    <source>
        <dbReference type="PROSITE" id="PS51134"/>
    </source>
</evidence>
<dbReference type="InterPro" id="IPR013150">
    <property type="entry name" value="TFIIB_cyclin"/>
</dbReference>
<dbReference type="GO" id="GO:0008270">
    <property type="term" value="F:zinc ion binding"/>
    <property type="evidence" value="ECO:0007669"/>
    <property type="project" value="UniProtKB-UniRule"/>
</dbReference>
<keyword evidence="7 10" id="KW-0805">Transcription regulation</keyword>
<gene>
    <name evidence="10" type="primary">tfb</name>
    <name evidence="14" type="ORF">SAMN04489842_1776</name>
</gene>
<evidence type="ECO:0000256" key="3">
    <source>
        <dbReference type="ARBA" id="ARBA00022723"/>
    </source>
</evidence>
<dbReference type="STRING" id="1095778.SAMN04489842_1776"/>
<dbReference type="FunFam" id="1.10.472.170:FF:000001">
    <property type="entry name" value="Transcription initiation factor IIB"/>
    <property type="match status" value="1"/>
</dbReference>
<reference evidence="15" key="1">
    <citation type="submission" date="2016-10" db="EMBL/GenBank/DDBJ databases">
        <authorList>
            <person name="Varghese N."/>
            <person name="Submissions S."/>
        </authorList>
    </citation>
    <scope>NUCLEOTIDE SEQUENCE [LARGE SCALE GENOMIC DNA]</scope>
    <source>
        <strain evidence="15">DSM 24767</strain>
    </source>
</reference>
<dbReference type="InterPro" id="IPR013137">
    <property type="entry name" value="Znf_TFIIB"/>
</dbReference>
<keyword evidence="4 10" id="KW-0677">Repeat</keyword>
<dbReference type="EMBL" id="FNLC01000002">
    <property type="protein sequence ID" value="SDQ94648.1"/>
    <property type="molecule type" value="Genomic_DNA"/>
</dbReference>
<evidence type="ECO:0000256" key="8">
    <source>
        <dbReference type="ARBA" id="ARBA00023163"/>
    </source>
</evidence>
<evidence type="ECO:0000256" key="6">
    <source>
        <dbReference type="ARBA" id="ARBA00022833"/>
    </source>
</evidence>
<accession>A0A1H1F172</accession>
<protein>
    <recommendedName>
        <fullName evidence="2 10">Transcription initiation factor IIB</fullName>
        <shortName evidence="10">TFIIB</shortName>
    </recommendedName>
</protein>
<dbReference type="GO" id="GO:0003743">
    <property type="term" value="F:translation initiation factor activity"/>
    <property type="evidence" value="ECO:0007669"/>
    <property type="project" value="UniProtKB-KW"/>
</dbReference>
<comment type="function">
    <text evidence="9 10">Stabilizes TBP binding to an archaeal box-A promoter. Also responsible for recruiting RNA polymerase II to the pre-initiation complex (DNA-TBP-TFIIB).</text>
</comment>
<dbReference type="CDD" id="cd20549">
    <property type="entry name" value="CYCLIN_TFIIB_archaea_like_rpt1"/>
    <property type="match status" value="1"/>
</dbReference>
<dbReference type="PROSITE" id="PS51134">
    <property type="entry name" value="ZF_TFIIB"/>
    <property type="match status" value="1"/>
</dbReference>
<feature type="binding site" evidence="10">
    <location>
        <position position="47"/>
    </location>
    <ligand>
        <name>Zn(2+)</name>
        <dbReference type="ChEBI" id="CHEBI:29105"/>
    </ligand>
</feature>